<dbReference type="Proteomes" id="UP000636505">
    <property type="component" value="Unassembled WGS sequence"/>
</dbReference>
<accession>A0A8J7AHW9</accession>
<evidence type="ECO:0000313" key="1">
    <source>
        <dbReference type="EMBL" id="MBE9079259.1"/>
    </source>
</evidence>
<dbReference type="RefSeq" id="WP_193910036.1">
    <property type="nucleotide sequence ID" value="NZ_JADEXG010000051.1"/>
</dbReference>
<organism evidence="1 2">
    <name type="scientific">Vasconcelosia minhoensis LEGE 07310</name>
    <dbReference type="NCBI Taxonomy" id="915328"/>
    <lineage>
        <taxon>Bacteria</taxon>
        <taxon>Bacillati</taxon>
        <taxon>Cyanobacteriota</taxon>
        <taxon>Cyanophyceae</taxon>
        <taxon>Nodosilineales</taxon>
        <taxon>Cymatolegaceae</taxon>
        <taxon>Vasconcelosia</taxon>
        <taxon>Vasconcelosia minhoensis</taxon>
    </lineage>
</organism>
<dbReference type="EMBL" id="JADEXG010000051">
    <property type="protein sequence ID" value="MBE9079259.1"/>
    <property type="molecule type" value="Genomic_DNA"/>
</dbReference>
<name>A0A8J7AHW9_9CYAN</name>
<sequence length="67" mass="7507">MIWINEQVDGCGIVHACIACQSEAYARDCHQSFQDNLTEAQKQAGWMAQLRTVQSWDEVPVIALKLG</sequence>
<reference evidence="1" key="1">
    <citation type="submission" date="2020-10" db="EMBL/GenBank/DDBJ databases">
        <authorList>
            <person name="Castelo-Branco R."/>
            <person name="Eusebio N."/>
            <person name="Adriana R."/>
            <person name="Vieira A."/>
            <person name="Brugerolle De Fraissinette N."/>
            <person name="Rezende De Castro R."/>
            <person name="Schneider M.P."/>
            <person name="Vasconcelos V."/>
            <person name="Leao P.N."/>
        </authorList>
    </citation>
    <scope>NUCLEOTIDE SEQUENCE</scope>
    <source>
        <strain evidence="1">LEGE 07310</strain>
    </source>
</reference>
<keyword evidence="2" id="KW-1185">Reference proteome</keyword>
<comment type="caution">
    <text evidence="1">The sequence shown here is derived from an EMBL/GenBank/DDBJ whole genome shotgun (WGS) entry which is preliminary data.</text>
</comment>
<evidence type="ECO:0000313" key="2">
    <source>
        <dbReference type="Proteomes" id="UP000636505"/>
    </source>
</evidence>
<gene>
    <name evidence="1" type="ORF">IQ241_18480</name>
</gene>
<proteinExistence type="predicted"/>
<dbReference type="AlphaFoldDB" id="A0A8J7AHW9"/>
<protein>
    <submittedName>
        <fullName evidence="1">Glycogen debranching protein</fullName>
    </submittedName>
</protein>